<proteinExistence type="inferred from homology"/>
<evidence type="ECO:0000313" key="8">
    <source>
        <dbReference type="EMBL" id="KAF8870966.1"/>
    </source>
</evidence>
<evidence type="ECO:0000256" key="2">
    <source>
        <dbReference type="ARBA" id="ARBA00010913"/>
    </source>
</evidence>
<dbReference type="Gene3D" id="2.40.160.50">
    <property type="entry name" value="membrane protein fhac: a member of the omp85/tpsb transporter family"/>
    <property type="match status" value="1"/>
</dbReference>
<feature type="region of interest" description="Disordered" evidence="6">
    <location>
        <begin position="1"/>
        <end position="28"/>
    </location>
</feature>
<evidence type="ECO:0000256" key="3">
    <source>
        <dbReference type="ARBA" id="ARBA00022452"/>
    </source>
</evidence>
<sequence>MAEDEITAPPLRPPLHNSSSPRDKEPKEVDKILKWQQERIGRRLRGEYESAILHLSEVVNNNLKTPVNVSSIRVEGAPHTRLSFLESIIKPAIPPPSSEQPSTLEDILHTTRRISYALRKTDVFSSIETYVDRPRDMLAQPGDVDLVFKTKERGRYFLSSSTELGNNEGSANVTARVRNVFGGAENFEANYAVGTKTRQSFRGALSIPISADMNTFGELSAYALQRDLTTYASCFEGLRGVRAALRHGTPGTSAHELAYDGVIRHISSLSPTASISMREAAGVSIKSSLSHTLSYDTRDDKITATQGLYGKIFQEIAGLNLGGDSHFYKIDTEGQISRKIGDTGLAISLAARGGLLWGLSPEGKTHFSDRFQLGGPTSVRTFRQNSMGPKHGSDYIGGALHYSVGASIISDVPSKAHWPVKIQGWANAGRLDEINRDLPLKENVLNSLSRPSISAGVGLIYRFDPIRIEVNFGVPLAASASDGTRRGLQVGMGLDFL</sequence>
<dbReference type="InterPro" id="IPR039910">
    <property type="entry name" value="D15-like"/>
</dbReference>
<evidence type="ECO:0000256" key="4">
    <source>
        <dbReference type="ARBA" id="ARBA00022692"/>
    </source>
</evidence>
<dbReference type="GO" id="GO:0045040">
    <property type="term" value="P:protein insertion into mitochondrial outer membrane"/>
    <property type="evidence" value="ECO:0007669"/>
    <property type="project" value="TreeGrafter"/>
</dbReference>
<dbReference type="EMBL" id="JADNYJ010000330">
    <property type="protein sequence ID" value="KAF8870966.1"/>
    <property type="molecule type" value="Genomic_DNA"/>
</dbReference>
<dbReference type="GO" id="GO:0005741">
    <property type="term" value="C:mitochondrial outer membrane"/>
    <property type="evidence" value="ECO:0007669"/>
    <property type="project" value="UniProtKB-SubCell"/>
</dbReference>
<keyword evidence="3" id="KW-1134">Transmembrane beta strand</keyword>
<name>A0A9P5TFF9_GYMJU</name>
<dbReference type="AlphaFoldDB" id="A0A9P5TFF9"/>
<comment type="similarity">
    <text evidence="2">Belongs to the SAM50/omp85 family.</text>
</comment>
<evidence type="ECO:0000256" key="1">
    <source>
        <dbReference type="ARBA" id="ARBA00004374"/>
    </source>
</evidence>
<reference evidence="8" key="1">
    <citation type="submission" date="2020-11" db="EMBL/GenBank/DDBJ databases">
        <authorList>
            <consortium name="DOE Joint Genome Institute"/>
            <person name="Ahrendt S."/>
            <person name="Riley R."/>
            <person name="Andreopoulos W."/>
            <person name="LaButti K."/>
            <person name="Pangilinan J."/>
            <person name="Ruiz-duenas F.J."/>
            <person name="Barrasa J.M."/>
            <person name="Sanchez-Garcia M."/>
            <person name="Camarero S."/>
            <person name="Miyauchi S."/>
            <person name="Serrano A."/>
            <person name="Linde D."/>
            <person name="Babiker R."/>
            <person name="Drula E."/>
            <person name="Ayuso-Fernandez I."/>
            <person name="Pacheco R."/>
            <person name="Padilla G."/>
            <person name="Ferreira P."/>
            <person name="Barriuso J."/>
            <person name="Kellner H."/>
            <person name="Castanera R."/>
            <person name="Alfaro M."/>
            <person name="Ramirez L."/>
            <person name="Pisabarro A.G."/>
            <person name="Kuo A."/>
            <person name="Tritt A."/>
            <person name="Lipzen A."/>
            <person name="He G."/>
            <person name="Yan M."/>
            <person name="Ng V."/>
            <person name="Cullen D."/>
            <person name="Martin F."/>
            <person name="Rosso M.-N."/>
            <person name="Henrissat B."/>
            <person name="Hibbett D."/>
            <person name="Martinez A.T."/>
            <person name="Grigoriev I.V."/>
        </authorList>
    </citation>
    <scope>NUCLEOTIDE SEQUENCE</scope>
    <source>
        <strain evidence="8">AH 44721</strain>
    </source>
</reference>
<dbReference type="PANTHER" id="PTHR12815">
    <property type="entry name" value="SORTING AND ASSEMBLY MACHINERY SAMM50 PROTEIN FAMILY MEMBER"/>
    <property type="match status" value="1"/>
</dbReference>
<accession>A0A9P5TFF9</accession>
<dbReference type="Proteomes" id="UP000724874">
    <property type="component" value="Unassembled WGS sequence"/>
</dbReference>
<keyword evidence="5" id="KW-0472">Membrane</keyword>
<feature type="domain" description="Bacterial surface antigen (D15)" evidence="7">
    <location>
        <begin position="179"/>
        <end position="496"/>
    </location>
</feature>
<evidence type="ECO:0000313" key="9">
    <source>
        <dbReference type="Proteomes" id="UP000724874"/>
    </source>
</evidence>
<gene>
    <name evidence="8" type="ORF">CPB84DRAFT_1692683</name>
</gene>
<evidence type="ECO:0000259" key="7">
    <source>
        <dbReference type="Pfam" id="PF01103"/>
    </source>
</evidence>
<comment type="subcellular location">
    <subcellularLocation>
        <location evidence="1">Mitochondrion outer membrane</location>
        <topology evidence="1">Multi-pass membrane protein</topology>
    </subcellularLocation>
</comment>
<keyword evidence="4" id="KW-0812">Transmembrane</keyword>
<organism evidence="8 9">
    <name type="scientific">Gymnopilus junonius</name>
    <name type="common">Spectacular rustgill mushroom</name>
    <name type="synonym">Gymnopilus spectabilis subsp. junonius</name>
    <dbReference type="NCBI Taxonomy" id="109634"/>
    <lineage>
        <taxon>Eukaryota</taxon>
        <taxon>Fungi</taxon>
        <taxon>Dikarya</taxon>
        <taxon>Basidiomycota</taxon>
        <taxon>Agaricomycotina</taxon>
        <taxon>Agaricomycetes</taxon>
        <taxon>Agaricomycetidae</taxon>
        <taxon>Agaricales</taxon>
        <taxon>Agaricineae</taxon>
        <taxon>Hymenogastraceae</taxon>
        <taxon>Gymnopilus</taxon>
    </lineage>
</organism>
<dbReference type="PANTHER" id="PTHR12815:SF18">
    <property type="entry name" value="SORTING AND ASSEMBLY MACHINERY COMPONENT 50 HOMOLOG"/>
    <property type="match status" value="1"/>
</dbReference>
<evidence type="ECO:0000256" key="6">
    <source>
        <dbReference type="SAM" id="MobiDB-lite"/>
    </source>
</evidence>
<evidence type="ECO:0000256" key="5">
    <source>
        <dbReference type="ARBA" id="ARBA00023136"/>
    </source>
</evidence>
<dbReference type="OrthoDB" id="1724197at2759"/>
<protein>
    <submittedName>
        <fullName evidence="8">Mitochondrial protein</fullName>
    </submittedName>
</protein>
<keyword evidence="9" id="KW-1185">Reference proteome</keyword>
<comment type="caution">
    <text evidence="8">The sequence shown here is derived from an EMBL/GenBank/DDBJ whole genome shotgun (WGS) entry which is preliminary data.</text>
</comment>
<dbReference type="Pfam" id="PF01103">
    <property type="entry name" value="Omp85"/>
    <property type="match status" value="1"/>
</dbReference>
<dbReference type="InterPro" id="IPR000184">
    <property type="entry name" value="Bac_surfAg_D15"/>
</dbReference>